<evidence type="ECO:0000256" key="5">
    <source>
        <dbReference type="RuleBase" id="RU361182"/>
    </source>
</evidence>
<keyword evidence="4" id="KW-0833">Ubl conjugation pathway</keyword>
<comment type="pathway">
    <text evidence="5">tRNA modification; 5-methoxycarbonylmethyl-2-thiouridine-tRNA biosynthesis.</text>
</comment>
<comment type="similarity">
    <text evidence="5">Belongs to the URM1 family.</text>
</comment>
<keyword evidence="1 5" id="KW-0963">Cytoplasm</keyword>
<reference evidence="6" key="1">
    <citation type="submission" date="2015-07" db="EMBL/GenBank/DDBJ databases">
        <title>Adaptation to a free-living lifestyle via gene acquisitions in the diplomonad Trepomonas sp. PC1.</title>
        <authorList>
            <person name="Xu F."/>
            <person name="Jerlstrom-Hultqvist J."/>
            <person name="Kolisko M."/>
            <person name="Simpson A.G.B."/>
            <person name="Roger A.J."/>
            <person name="Svard S.G."/>
            <person name="Andersson J.O."/>
        </authorList>
    </citation>
    <scope>NUCLEOTIDE SEQUENCE</scope>
    <source>
        <strain evidence="6">PC1</strain>
    </source>
</reference>
<dbReference type="AlphaFoldDB" id="A0A146KE16"/>
<feature type="non-terminal residue" evidence="6">
    <location>
        <position position="1"/>
    </location>
</feature>
<dbReference type="InterPro" id="IPR015221">
    <property type="entry name" value="Urm1"/>
</dbReference>
<evidence type="ECO:0000256" key="2">
    <source>
        <dbReference type="ARBA" id="ARBA00022499"/>
    </source>
</evidence>
<dbReference type="EMBL" id="GDID01003047">
    <property type="protein sequence ID" value="JAP93559.1"/>
    <property type="molecule type" value="Transcribed_RNA"/>
</dbReference>
<dbReference type="PANTHER" id="PTHR14986">
    <property type="entry name" value="RURM1 PROTEIN"/>
    <property type="match status" value="1"/>
</dbReference>
<evidence type="ECO:0000313" key="6">
    <source>
        <dbReference type="EMBL" id="JAP93559.1"/>
    </source>
</evidence>
<evidence type="ECO:0000256" key="4">
    <source>
        <dbReference type="ARBA" id="ARBA00022786"/>
    </source>
</evidence>
<dbReference type="GO" id="GO:0034227">
    <property type="term" value="P:tRNA thio-modification"/>
    <property type="evidence" value="ECO:0007669"/>
    <property type="project" value="InterPro"/>
</dbReference>
<keyword evidence="3 5" id="KW-0819">tRNA processing</keyword>
<sequence>EFLGGLELLTKDKINKFTLQIDKIDKTMVIQEVADQFIIKDKQLFVQNGQLAEGILFLINDVDIELHDSQFIQGTDKVTFISMVHGG</sequence>
<dbReference type="InterPro" id="IPR012675">
    <property type="entry name" value="Beta-grasp_dom_sf"/>
</dbReference>
<evidence type="ECO:0000256" key="3">
    <source>
        <dbReference type="ARBA" id="ARBA00022694"/>
    </source>
</evidence>
<dbReference type="Gene3D" id="3.10.20.30">
    <property type="match status" value="1"/>
</dbReference>
<accession>A0A146KE16</accession>
<organism evidence="6">
    <name type="scientific">Trepomonas sp. PC1</name>
    <dbReference type="NCBI Taxonomy" id="1076344"/>
    <lineage>
        <taxon>Eukaryota</taxon>
        <taxon>Metamonada</taxon>
        <taxon>Diplomonadida</taxon>
        <taxon>Hexamitidae</taxon>
        <taxon>Hexamitinae</taxon>
        <taxon>Trepomonas</taxon>
    </lineage>
</organism>
<dbReference type="UniPathway" id="UPA00988"/>
<dbReference type="InterPro" id="IPR016155">
    <property type="entry name" value="Mopterin_synth/thiamin_S_b"/>
</dbReference>
<dbReference type="GO" id="GO:0005737">
    <property type="term" value="C:cytoplasm"/>
    <property type="evidence" value="ECO:0007669"/>
    <property type="project" value="UniProtKB-SubCell"/>
</dbReference>
<dbReference type="Pfam" id="PF09138">
    <property type="entry name" value="Urm1"/>
    <property type="match status" value="1"/>
</dbReference>
<protein>
    <recommendedName>
        <fullName evidence="5">Ubiquitin-related modifier 1</fullName>
    </recommendedName>
</protein>
<evidence type="ECO:0000256" key="1">
    <source>
        <dbReference type="ARBA" id="ARBA00022490"/>
    </source>
</evidence>
<proteinExistence type="inferred from homology"/>
<dbReference type="SUPFAM" id="SSF54285">
    <property type="entry name" value="MoaD/ThiS"/>
    <property type="match status" value="1"/>
</dbReference>
<comment type="subcellular location">
    <subcellularLocation>
        <location evidence="5">Cytoplasm</location>
    </subcellularLocation>
</comment>
<keyword evidence="2" id="KW-1017">Isopeptide bond</keyword>
<name>A0A146KE16_9EUKA</name>
<gene>
    <name evidence="6" type="ORF">TPC1_14122</name>
</gene>